<evidence type="ECO:0000313" key="4">
    <source>
        <dbReference type="Proteomes" id="UP000560000"/>
    </source>
</evidence>
<reference evidence="3 4" key="1">
    <citation type="submission" date="2020-08" db="EMBL/GenBank/DDBJ databases">
        <title>Genomic Encyclopedia of Type Strains, Phase IV (KMG-IV): sequencing the most valuable type-strain genomes for metagenomic binning, comparative biology and taxonomic classification.</title>
        <authorList>
            <person name="Goeker M."/>
        </authorList>
    </citation>
    <scope>NUCLEOTIDE SEQUENCE [LARGE SCALE GENOMIC DNA]</scope>
    <source>
        <strain evidence="3 4">DSM 107085</strain>
    </source>
</reference>
<proteinExistence type="predicted"/>
<keyword evidence="2" id="KW-0812">Transmembrane</keyword>
<dbReference type="AlphaFoldDB" id="A0A841KN91"/>
<dbReference type="PANTHER" id="PTHR40278">
    <property type="entry name" value="DNA UTILIZATION PROTEIN HOFN"/>
    <property type="match status" value="1"/>
</dbReference>
<dbReference type="Proteomes" id="UP000560000">
    <property type="component" value="Unassembled WGS sequence"/>
</dbReference>
<accession>A0A841KN91</accession>
<sequence>MARINLLPWRAERRKQREREFFTHLGLAAVVGIAIVILWAMWMNMRISNQNERNAYLTGQIRQLDQRIAQIKNLEKVRDHLLARKRIIEKLQADRSKMVHLFDELVKTIPPSVRLTSLEQQGDQLKLTGVAQSNASVAEYMRNLEQSPWMSQIELGRTENKGGDTRMPYVFNLSMKMVKPKSEGDANDGSGTPVGGASKGGAKK</sequence>
<evidence type="ECO:0000313" key="3">
    <source>
        <dbReference type="EMBL" id="MBB6185309.1"/>
    </source>
</evidence>
<comment type="caution">
    <text evidence="3">The sequence shown here is derived from an EMBL/GenBank/DDBJ whole genome shotgun (WGS) entry which is preliminary data.</text>
</comment>
<feature type="region of interest" description="Disordered" evidence="1">
    <location>
        <begin position="180"/>
        <end position="204"/>
    </location>
</feature>
<dbReference type="InterPro" id="IPR007813">
    <property type="entry name" value="PilN"/>
</dbReference>
<feature type="compositionally biased region" description="Gly residues" evidence="1">
    <location>
        <begin position="192"/>
        <end position="204"/>
    </location>
</feature>
<dbReference type="GO" id="GO:0043107">
    <property type="term" value="P:type IV pilus-dependent motility"/>
    <property type="evidence" value="ECO:0007669"/>
    <property type="project" value="TreeGrafter"/>
</dbReference>
<dbReference type="InterPro" id="IPR052534">
    <property type="entry name" value="Extracell_DNA_Util/SecSys_Comp"/>
</dbReference>
<dbReference type="Pfam" id="PF05137">
    <property type="entry name" value="PilN"/>
    <property type="match status" value="1"/>
</dbReference>
<dbReference type="EMBL" id="JACHET010000001">
    <property type="protein sequence ID" value="MBB6185309.1"/>
    <property type="molecule type" value="Genomic_DNA"/>
</dbReference>
<keyword evidence="2" id="KW-1133">Transmembrane helix</keyword>
<keyword evidence="2" id="KW-0472">Membrane</keyword>
<dbReference type="PANTHER" id="PTHR40278:SF2">
    <property type="entry name" value="TYPE IV PILUS INNER MEMBRANE COMPONENT PILN"/>
    <property type="match status" value="1"/>
</dbReference>
<dbReference type="GO" id="GO:0043683">
    <property type="term" value="P:type IV pilus assembly"/>
    <property type="evidence" value="ECO:0007669"/>
    <property type="project" value="TreeGrafter"/>
</dbReference>
<evidence type="ECO:0000256" key="2">
    <source>
        <dbReference type="SAM" id="Phobius"/>
    </source>
</evidence>
<dbReference type="OrthoDB" id="5296173at2"/>
<gene>
    <name evidence="3" type="ORF">HNQ86_002654</name>
</gene>
<feature type="transmembrane region" description="Helical" evidence="2">
    <location>
        <begin position="21"/>
        <end position="42"/>
    </location>
</feature>
<protein>
    <submittedName>
        <fullName evidence="3">Type IV pilus assembly protein PilN</fullName>
    </submittedName>
</protein>
<organism evidence="3 4">
    <name type="scientific">Oleiagrimonas soli</name>
    <dbReference type="NCBI Taxonomy" id="1543381"/>
    <lineage>
        <taxon>Bacteria</taxon>
        <taxon>Pseudomonadati</taxon>
        <taxon>Pseudomonadota</taxon>
        <taxon>Gammaproteobacteria</taxon>
        <taxon>Lysobacterales</taxon>
        <taxon>Rhodanobacteraceae</taxon>
        <taxon>Oleiagrimonas</taxon>
    </lineage>
</organism>
<name>A0A841KN91_9GAMM</name>
<dbReference type="RefSeq" id="WP_052395090.1">
    <property type="nucleotide sequence ID" value="NZ_JACHET010000001.1"/>
</dbReference>
<evidence type="ECO:0000256" key="1">
    <source>
        <dbReference type="SAM" id="MobiDB-lite"/>
    </source>
</evidence>